<evidence type="ECO:0000256" key="7">
    <source>
        <dbReference type="ARBA" id="ARBA00023077"/>
    </source>
</evidence>
<organism evidence="15 16">
    <name type="scientific">Alkalimarinus alittae</name>
    <dbReference type="NCBI Taxonomy" id="2961619"/>
    <lineage>
        <taxon>Bacteria</taxon>
        <taxon>Pseudomonadati</taxon>
        <taxon>Pseudomonadota</taxon>
        <taxon>Gammaproteobacteria</taxon>
        <taxon>Alteromonadales</taxon>
        <taxon>Alteromonadaceae</taxon>
        <taxon>Alkalimarinus</taxon>
    </lineage>
</organism>
<dbReference type="PANTHER" id="PTHR30069">
    <property type="entry name" value="TONB-DEPENDENT OUTER MEMBRANE RECEPTOR"/>
    <property type="match status" value="1"/>
</dbReference>
<evidence type="ECO:0000256" key="4">
    <source>
        <dbReference type="ARBA" id="ARBA00022692"/>
    </source>
</evidence>
<dbReference type="Proteomes" id="UP001163739">
    <property type="component" value="Chromosome"/>
</dbReference>
<dbReference type="InterPro" id="IPR036942">
    <property type="entry name" value="Beta-barrel_TonB_sf"/>
</dbReference>
<dbReference type="RefSeq" id="WP_265047955.1">
    <property type="nucleotide sequence ID" value="NZ_CP100390.1"/>
</dbReference>
<keyword evidence="5 12" id="KW-0732">Signal</keyword>
<evidence type="ECO:0000313" key="15">
    <source>
        <dbReference type="EMBL" id="UZE96470.1"/>
    </source>
</evidence>
<dbReference type="Pfam" id="PF00593">
    <property type="entry name" value="TonB_dep_Rec_b-barrel"/>
    <property type="match status" value="1"/>
</dbReference>
<dbReference type="Pfam" id="PF07715">
    <property type="entry name" value="Plug"/>
    <property type="match status" value="1"/>
</dbReference>
<keyword evidence="6" id="KW-0406">Ion transport</keyword>
<evidence type="ECO:0000256" key="2">
    <source>
        <dbReference type="ARBA" id="ARBA00022448"/>
    </source>
</evidence>
<dbReference type="PANTHER" id="PTHR30069:SF53">
    <property type="entry name" value="COLICIN I RECEPTOR-RELATED"/>
    <property type="match status" value="1"/>
</dbReference>
<evidence type="ECO:0000256" key="9">
    <source>
        <dbReference type="ARBA" id="ARBA00023237"/>
    </source>
</evidence>
<accession>A0ABY6N2Y2</accession>
<evidence type="ECO:0000259" key="14">
    <source>
        <dbReference type="Pfam" id="PF07715"/>
    </source>
</evidence>
<protein>
    <submittedName>
        <fullName evidence="15">TonB-dependent receptor</fullName>
    </submittedName>
</protein>
<dbReference type="SUPFAM" id="SSF56935">
    <property type="entry name" value="Porins"/>
    <property type="match status" value="1"/>
</dbReference>
<name>A0ABY6N2Y2_9ALTE</name>
<evidence type="ECO:0000256" key="1">
    <source>
        <dbReference type="ARBA" id="ARBA00004571"/>
    </source>
</evidence>
<evidence type="ECO:0000256" key="5">
    <source>
        <dbReference type="ARBA" id="ARBA00022729"/>
    </source>
</evidence>
<dbReference type="InterPro" id="IPR000531">
    <property type="entry name" value="Beta-barrel_TonB"/>
</dbReference>
<evidence type="ECO:0000259" key="13">
    <source>
        <dbReference type="Pfam" id="PF00593"/>
    </source>
</evidence>
<evidence type="ECO:0000256" key="3">
    <source>
        <dbReference type="ARBA" id="ARBA00022452"/>
    </source>
</evidence>
<keyword evidence="15" id="KW-0675">Receptor</keyword>
<dbReference type="Gene3D" id="2.40.170.20">
    <property type="entry name" value="TonB-dependent receptor, beta-barrel domain"/>
    <property type="match status" value="1"/>
</dbReference>
<dbReference type="PROSITE" id="PS52016">
    <property type="entry name" value="TONB_DEPENDENT_REC_3"/>
    <property type="match status" value="1"/>
</dbReference>
<evidence type="ECO:0000313" key="16">
    <source>
        <dbReference type="Proteomes" id="UP001163739"/>
    </source>
</evidence>
<feature type="chain" id="PRO_5045583338" evidence="12">
    <location>
        <begin position="28"/>
        <end position="649"/>
    </location>
</feature>
<keyword evidence="16" id="KW-1185">Reference proteome</keyword>
<keyword evidence="8 10" id="KW-0472">Membrane</keyword>
<dbReference type="Gene3D" id="2.170.130.10">
    <property type="entry name" value="TonB-dependent receptor, plug domain"/>
    <property type="match status" value="1"/>
</dbReference>
<feature type="domain" description="TonB-dependent receptor-like beta-barrel" evidence="13">
    <location>
        <begin position="194"/>
        <end position="621"/>
    </location>
</feature>
<dbReference type="CDD" id="cd01347">
    <property type="entry name" value="ligand_gated_channel"/>
    <property type="match status" value="1"/>
</dbReference>
<sequence>MLYLNTFKTSILASAITSLALSSGAHAEAPVDNSGTIQPTEAREIVISASRIEMAREASGSAVTVLDSDYLEQNQVRVISDVLRDIPGVSVSRGGGLGSPTSVRIRGAEANQTLVLIDGIEVNDVALDGEFNFGNLLNLEVERVEVLRGAQSALWGSDAMGGVINIVTKKGSGALNGKATIEGGSYDTHQETLSINAGTENYNYALSGTLLNSNGISTANEERGNTEKDGYENATINFKGGIQVLDNLSVDLVLRYLDADVETDAFMGGVGAVDSAENSETTQQTGKLSAKLDLLDEQWVHTLGFSANDTDNKMFNTGSLNYKTEGYKEKIEYQTDLFLNSSLVEKDDLAHRLTFTAEHEKEEFKNEDLVYVSAVDQEMDMSGFVFEYGASINDQYYVTVAGRRDLNSQFQNANTYRLTFAGWIVDNVRVHTSKGTGIKNPTFYELYGSSSTYTGNAYLNPEKSSTWDVGSEYHFDAVDGYVDLTYFHTDVDNLIVASWTTTTNMPSDSTIQGVELSMVLNPTNNFRLDGSFTYTDTDDGNGNELVRRPKHSGSINGSYLLPDIQTRITAGAQYVGKQDDFAYDAMWNRSQITLSEYTLVNIALSHQFNEHIELFGRVDNLLDEEYEEVFSYGTMGINAMVGISIKGSL</sequence>
<keyword evidence="3 10" id="KW-1134">Transmembrane beta strand</keyword>
<gene>
    <name evidence="15" type="ORF">NKI27_01605</name>
</gene>
<keyword evidence="7 11" id="KW-0798">TonB box</keyword>
<feature type="signal peptide" evidence="12">
    <location>
        <begin position="1"/>
        <end position="27"/>
    </location>
</feature>
<keyword evidence="4 10" id="KW-0812">Transmembrane</keyword>
<dbReference type="EMBL" id="CP100390">
    <property type="protein sequence ID" value="UZE96470.1"/>
    <property type="molecule type" value="Genomic_DNA"/>
</dbReference>
<feature type="domain" description="TonB-dependent receptor plug" evidence="14">
    <location>
        <begin position="59"/>
        <end position="163"/>
    </location>
</feature>
<keyword evidence="9 10" id="KW-0998">Cell outer membrane</keyword>
<dbReference type="InterPro" id="IPR039426">
    <property type="entry name" value="TonB-dep_rcpt-like"/>
</dbReference>
<evidence type="ECO:0000256" key="6">
    <source>
        <dbReference type="ARBA" id="ARBA00023065"/>
    </source>
</evidence>
<dbReference type="InterPro" id="IPR037066">
    <property type="entry name" value="Plug_dom_sf"/>
</dbReference>
<comment type="subcellular location">
    <subcellularLocation>
        <location evidence="1 10">Cell outer membrane</location>
        <topology evidence="1 10">Multi-pass membrane protein</topology>
    </subcellularLocation>
</comment>
<proteinExistence type="inferred from homology"/>
<evidence type="ECO:0000256" key="12">
    <source>
        <dbReference type="SAM" id="SignalP"/>
    </source>
</evidence>
<keyword evidence="2 10" id="KW-0813">Transport</keyword>
<evidence type="ECO:0000256" key="8">
    <source>
        <dbReference type="ARBA" id="ARBA00023136"/>
    </source>
</evidence>
<reference evidence="15" key="1">
    <citation type="submission" date="2022-06" db="EMBL/GenBank/DDBJ databases">
        <title>Alkalimarinus sp. nov., isolated from gut of a Alitta virens.</title>
        <authorList>
            <person name="Yang A.I."/>
            <person name="Shin N.-R."/>
        </authorList>
    </citation>
    <scope>NUCLEOTIDE SEQUENCE</scope>
    <source>
        <strain evidence="15">A2M4</strain>
    </source>
</reference>
<evidence type="ECO:0000256" key="11">
    <source>
        <dbReference type="RuleBase" id="RU003357"/>
    </source>
</evidence>
<dbReference type="InterPro" id="IPR012910">
    <property type="entry name" value="Plug_dom"/>
</dbReference>
<evidence type="ECO:0000256" key="10">
    <source>
        <dbReference type="PROSITE-ProRule" id="PRU01360"/>
    </source>
</evidence>
<comment type="similarity">
    <text evidence="10 11">Belongs to the TonB-dependent receptor family.</text>
</comment>